<accession>A0AA38M832</accession>
<protein>
    <submittedName>
        <fullName evidence="1">Uncharacterized protein</fullName>
    </submittedName>
</protein>
<sequence length="96" mass="11443">MNLNLEWATKAPQSTKKKEIFQEDASFYRNINRCFDSLWATLGYRGYDFRRHSVRSCGFFLLYPALREGNLPEREYLCWCISEIFECPSRGFPVEK</sequence>
<proteinExistence type="predicted"/>
<dbReference type="AlphaFoldDB" id="A0AA38M832"/>
<organism evidence="1 2">
    <name type="scientific">Zophobas morio</name>
    <dbReference type="NCBI Taxonomy" id="2755281"/>
    <lineage>
        <taxon>Eukaryota</taxon>
        <taxon>Metazoa</taxon>
        <taxon>Ecdysozoa</taxon>
        <taxon>Arthropoda</taxon>
        <taxon>Hexapoda</taxon>
        <taxon>Insecta</taxon>
        <taxon>Pterygota</taxon>
        <taxon>Neoptera</taxon>
        <taxon>Endopterygota</taxon>
        <taxon>Coleoptera</taxon>
        <taxon>Polyphaga</taxon>
        <taxon>Cucujiformia</taxon>
        <taxon>Tenebrionidae</taxon>
        <taxon>Zophobas</taxon>
    </lineage>
</organism>
<comment type="caution">
    <text evidence="1">The sequence shown here is derived from an EMBL/GenBank/DDBJ whole genome shotgun (WGS) entry which is preliminary data.</text>
</comment>
<evidence type="ECO:0000313" key="1">
    <source>
        <dbReference type="EMBL" id="KAJ3646599.1"/>
    </source>
</evidence>
<name>A0AA38M832_9CUCU</name>
<reference evidence="1" key="1">
    <citation type="journal article" date="2023" name="G3 (Bethesda)">
        <title>Whole genome assemblies of Zophobas morio and Tenebrio molitor.</title>
        <authorList>
            <person name="Kaur S."/>
            <person name="Stinson S.A."/>
            <person name="diCenzo G.C."/>
        </authorList>
    </citation>
    <scope>NUCLEOTIDE SEQUENCE</scope>
    <source>
        <strain evidence="1">QUZm001</strain>
    </source>
</reference>
<evidence type="ECO:0000313" key="2">
    <source>
        <dbReference type="Proteomes" id="UP001168821"/>
    </source>
</evidence>
<dbReference type="Proteomes" id="UP001168821">
    <property type="component" value="Unassembled WGS sequence"/>
</dbReference>
<gene>
    <name evidence="1" type="ORF">Zmor_024180</name>
</gene>
<dbReference type="EMBL" id="JALNTZ010000007">
    <property type="protein sequence ID" value="KAJ3646599.1"/>
    <property type="molecule type" value="Genomic_DNA"/>
</dbReference>
<keyword evidence="2" id="KW-1185">Reference proteome</keyword>